<proteinExistence type="predicted"/>
<organism evidence="6 7">
    <name type="scientific">Leptospira stimsonii</name>
    <dbReference type="NCBI Taxonomy" id="2202203"/>
    <lineage>
        <taxon>Bacteria</taxon>
        <taxon>Pseudomonadati</taxon>
        <taxon>Spirochaetota</taxon>
        <taxon>Spirochaetia</taxon>
        <taxon>Leptospirales</taxon>
        <taxon>Leptospiraceae</taxon>
        <taxon>Leptospira</taxon>
    </lineage>
</organism>
<keyword evidence="3 6" id="KW-0347">Helicase</keyword>
<keyword evidence="4" id="KW-0067">ATP-binding</keyword>
<gene>
    <name evidence="6" type="ORF">EHQ90_19215</name>
</gene>
<protein>
    <submittedName>
        <fullName evidence="6">ATP-dependent helicase</fullName>
    </submittedName>
</protein>
<evidence type="ECO:0000256" key="2">
    <source>
        <dbReference type="ARBA" id="ARBA00022801"/>
    </source>
</evidence>
<evidence type="ECO:0000313" key="6">
    <source>
        <dbReference type="EMBL" id="TGM10142.1"/>
    </source>
</evidence>
<dbReference type="Pfam" id="PF00580">
    <property type="entry name" value="UvrD-helicase"/>
    <property type="match status" value="1"/>
</dbReference>
<accession>A0ABY2MWB4</accession>
<dbReference type="Gene3D" id="3.40.50.300">
    <property type="entry name" value="P-loop containing nucleotide triphosphate hydrolases"/>
    <property type="match status" value="1"/>
</dbReference>
<dbReference type="RefSeq" id="WP_135686282.1">
    <property type="nucleotide sequence ID" value="NZ_RQGT01000118.1"/>
</dbReference>
<keyword evidence="2" id="KW-0378">Hydrolase</keyword>
<evidence type="ECO:0000313" key="7">
    <source>
        <dbReference type="Proteomes" id="UP000297422"/>
    </source>
</evidence>
<dbReference type="InterPro" id="IPR014016">
    <property type="entry name" value="UvrD-like_ATP-bd"/>
</dbReference>
<sequence>MKLNPEQEKAVRHVDGPILIFAGAGSGKT</sequence>
<evidence type="ECO:0000256" key="4">
    <source>
        <dbReference type="ARBA" id="ARBA00022840"/>
    </source>
</evidence>
<dbReference type="GO" id="GO:0004386">
    <property type="term" value="F:helicase activity"/>
    <property type="evidence" value="ECO:0007669"/>
    <property type="project" value="UniProtKB-KW"/>
</dbReference>
<dbReference type="SUPFAM" id="SSF52540">
    <property type="entry name" value="P-loop containing nucleoside triphosphate hydrolases"/>
    <property type="match status" value="1"/>
</dbReference>
<keyword evidence="1" id="KW-0547">Nucleotide-binding</keyword>
<feature type="domain" description="UvrD-like helicase ATP-binding" evidence="5">
    <location>
        <begin position="3"/>
        <end position="29"/>
    </location>
</feature>
<reference evidence="7" key="1">
    <citation type="journal article" date="2019" name="PLoS Negl. Trop. Dis.">
        <title>Revisiting the worldwide diversity of Leptospira species in the environment.</title>
        <authorList>
            <person name="Vincent A.T."/>
            <person name="Schiettekatte O."/>
            <person name="Bourhy P."/>
            <person name="Veyrier F.J."/>
            <person name="Picardeau M."/>
        </authorList>
    </citation>
    <scope>NUCLEOTIDE SEQUENCE [LARGE SCALE GENOMIC DNA]</scope>
    <source>
        <strain evidence="7">201702407</strain>
    </source>
</reference>
<dbReference type="InterPro" id="IPR027417">
    <property type="entry name" value="P-loop_NTPase"/>
</dbReference>
<name>A0ABY2MWB4_9LEPT</name>
<dbReference type="EMBL" id="RQGT01000118">
    <property type="protein sequence ID" value="TGM10142.1"/>
    <property type="molecule type" value="Genomic_DNA"/>
</dbReference>
<keyword evidence="7" id="KW-1185">Reference proteome</keyword>
<comment type="caution">
    <text evidence="6">The sequence shown here is derived from an EMBL/GenBank/DDBJ whole genome shotgun (WGS) entry which is preliminary data.</text>
</comment>
<dbReference type="Proteomes" id="UP000297422">
    <property type="component" value="Unassembled WGS sequence"/>
</dbReference>
<evidence type="ECO:0000256" key="1">
    <source>
        <dbReference type="ARBA" id="ARBA00022741"/>
    </source>
</evidence>
<evidence type="ECO:0000259" key="5">
    <source>
        <dbReference type="Pfam" id="PF00580"/>
    </source>
</evidence>
<evidence type="ECO:0000256" key="3">
    <source>
        <dbReference type="ARBA" id="ARBA00022806"/>
    </source>
</evidence>
<feature type="non-terminal residue" evidence="6">
    <location>
        <position position="29"/>
    </location>
</feature>